<reference evidence="2 3" key="1">
    <citation type="submission" date="2019-02" db="EMBL/GenBank/DDBJ databases">
        <title>Deep-cultivation of Planctomycetes and their phenomic and genomic characterization uncovers novel biology.</title>
        <authorList>
            <person name="Wiegand S."/>
            <person name="Jogler M."/>
            <person name="Boedeker C."/>
            <person name="Pinto D."/>
            <person name="Vollmers J."/>
            <person name="Rivas-Marin E."/>
            <person name="Kohn T."/>
            <person name="Peeters S.H."/>
            <person name="Heuer A."/>
            <person name="Rast P."/>
            <person name="Oberbeckmann S."/>
            <person name="Bunk B."/>
            <person name="Jeske O."/>
            <person name="Meyerdierks A."/>
            <person name="Storesund J.E."/>
            <person name="Kallscheuer N."/>
            <person name="Luecker S."/>
            <person name="Lage O.M."/>
            <person name="Pohl T."/>
            <person name="Merkel B.J."/>
            <person name="Hornburger P."/>
            <person name="Mueller R.-W."/>
            <person name="Bruemmer F."/>
            <person name="Labrenz M."/>
            <person name="Spormann A.M."/>
            <person name="Op den Camp H."/>
            <person name="Overmann J."/>
            <person name="Amann R."/>
            <person name="Jetten M.S.M."/>
            <person name="Mascher T."/>
            <person name="Medema M.H."/>
            <person name="Devos D.P."/>
            <person name="Kaster A.-K."/>
            <person name="Ovreas L."/>
            <person name="Rohde M."/>
            <person name="Galperin M.Y."/>
            <person name="Jogler C."/>
        </authorList>
    </citation>
    <scope>NUCLEOTIDE SEQUENCE [LARGE SCALE GENOMIC DNA]</scope>
    <source>
        <strain evidence="2 3">Pan181</strain>
    </source>
</reference>
<organism evidence="2 3">
    <name type="scientific">Aeoliella mucimassa</name>
    <dbReference type="NCBI Taxonomy" id="2527972"/>
    <lineage>
        <taxon>Bacteria</taxon>
        <taxon>Pseudomonadati</taxon>
        <taxon>Planctomycetota</taxon>
        <taxon>Planctomycetia</taxon>
        <taxon>Pirellulales</taxon>
        <taxon>Lacipirellulaceae</taxon>
        <taxon>Aeoliella</taxon>
    </lineage>
</organism>
<dbReference type="EMBL" id="CP036278">
    <property type="protein sequence ID" value="QDU56295.1"/>
    <property type="molecule type" value="Genomic_DNA"/>
</dbReference>
<dbReference type="Proteomes" id="UP000315750">
    <property type="component" value="Chromosome"/>
</dbReference>
<sequence precursor="true">MVTGRHRLSLRIWVMGLISMVASAAAVAEEVPNPNDVIYIEEHWELTVGGPEIDRCAPQVSLVMSPTGGMEALHFVFLLNHSTSPTFVAGGLQMQCWNGDELIYTANSNKTDLLSYDNETVSWVQKLSIRDNRVCFDVDDGVSSTWGNFGNGDGLIMWTGYNMERLNDYRPAVSIGESGITFAGNRVSSLVLKKLVWKTADGTSNELVAPIDIDTDIDP</sequence>
<protein>
    <submittedName>
        <fullName evidence="2">Uncharacterized protein</fullName>
    </submittedName>
</protein>
<feature type="chain" id="PRO_5022242162" evidence="1">
    <location>
        <begin position="29"/>
        <end position="219"/>
    </location>
</feature>
<dbReference type="KEGG" id="amuc:Pan181_25040"/>
<evidence type="ECO:0000313" key="2">
    <source>
        <dbReference type="EMBL" id="QDU56295.1"/>
    </source>
</evidence>
<proteinExistence type="predicted"/>
<gene>
    <name evidence="2" type="ORF">Pan181_25040</name>
</gene>
<name>A0A518ANI8_9BACT</name>
<dbReference type="AlphaFoldDB" id="A0A518ANI8"/>
<keyword evidence="1" id="KW-0732">Signal</keyword>
<accession>A0A518ANI8</accession>
<evidence type="ECO:0000256" key="1">
    <source>
        <dbReference type="SAM" id="SignalP"/>
    </source>
</evidence>
<evidence type="ECO:0000313" key="3">
    <source>
        <dbReference type="Proteomes" id="UP000315750"/>
    </source>
</evidence>
<keyword evidence="3" id="KW-1185">Reference proteome</keyword>
<feature type="signal peptide" evidence="1">
    <location>
        <begin position="1"/>
        <end position="28"/>
    </location>
</feature>